<organism evidence="7 8">
    <name type="scientific">Promicromonospora vindobonensis</name>
    <dbReference type="NCBI Taxonomy" id="195748"/>
    <lineage>
        <taxon>Bacteria</taxon>
        <taxon>Bacillati</taxon>
        <taxon>Actinomycetota</taxon>
        <taxon>Actinomycetes</taxon>
        <taxon>Micrococcales</taxon>
        <taxon>Promicromonosporaceae</taxon>
        <taxon>Promicromonospora</taxon>
    </lineage>
</organism>
<evidence type="ECO:0000256" key="2">
    <source>
        <dbReference type="ARBA" id="ARBA00023125"/>
    </source>
</evidence>
<dbReference type="Pfam" id="PF22022">
    <property type="entry name" value="Phage_int_M"/>
    <property type="match status" value="1"/>
</dbReference>
<dbReference type="InterPro" id="IPR002104">
    <property type="entry name" value="Integrase_catalytic"/>
</dbReference>
<evidence type="ECO:0000256" key="3">
    <source>
        <dbReference type="ARBA" id="ARBA00023172"/>
    </source>
</evidence>
<keyword evidence="3" id="KW-0233">DNA recombination</keyword>
<dbReference type="InterPro" id="IPR044068">
    <property type="entry name" value="CB"/>
</dbReference>
<comment type="similarity">
    <text evidence="1">Belongs to the 'phage' integrase family.</text>
</comment>
<evidence type="ECO:0000259" key="6">
    <source>
        <dbReference type="PROSITE" id="PS51900"/>
    </source>
</evidence>
<sequence length="411" mass="44756">MAAVIPVKRARGGYAWRVMARDEHKKMKQETFSGPDAVAVEKAARTFARLVDRVGITEASRIRTQRSGAATRGAPTVGEWTDAYLDKSTGILAGITDATRADYRRDANRYIVPRLGELPVDHVDVDEVARWVVWLEAQQWKGKPLAAKTVRSKHTLLSQILGAAAVKGHRTGNPARGAKLTRQRKRKMVVLTASELAVLLHFLPEQWRPLVLWLAGTGMRWGEATALTWGDLDRDARPMLVHIDKAWQRTQAGQKRTLGPPKTDAGERTISVPDSLVSQLGKPGRGDALIFPSRTGKALLSASFNPHVWSPALTRANGTEACEAAGLTPIGKRPRVHDLRHFHASALIGAGRPLPYIQARLGHEKITTTVDTYGHLLPDAQQGDADAVAVILGASLPELVELVAALPEIEG</sequence>
<dbReference type="InterPro" id="IPR013762">
    <property type="entry name" value="Integrase-like_cat_sf"/>
</dbReference>
<dbReference type="CDD" id="cd01189">
    <property type="entry name" value="INT_ICEBs1_C_like"/>
    <property type="match status" value="1"/>
</dbReference>
<name>A0ABW5VLF9_9MICO</name>
<feature type="domain" description="Core-binding (CB)" evidence="6">
    <location>
        <begin position="75"/>
        <end position="165"/>
    </location>
</feature>
<dbReference type="Gene3D" id="1.10.150.130">
    <property type="match status" value="1"/>
</dbReference>
<evidence type="ECO:0000313" key="7">
    <source>
        <dbReference type="EMBL" id="MFD2792538.1"/>
    </source>
</evidence>
<reference evidence="8" key="1">
    <citation type="journal article" date="2019" name="Int. J. Syst. Evol. Microbiol.">
        <title>The Global Catalogue of Microorganisms (GCM) 10K type strain sequencing project: providing services to taxonomists for standard genome sequencing and annotation.</title>
        <authorList>
            <consortium name="The Broad Institute Genomics Platform"/>
            <consortium name="The Broad Institute Genome Sequencing Center for Infectious Disease"/>
            <person name="Wu L."/>
            <person name="Ma J."/>
        </authorList>
    </citation>
    <scope>NUCLEOTIDE SEQUENCE [LARGE SCALE GENOMIC DNA]</scope>
    <source>
        <strain evidence="8">CCM 7044</strain>
    </source>
</reference>
<dbReference type="InterPro" id="IPR010998">
    <property type="entry name" value="Integrase_recombinase_N"/>
</dbReference>
<dbReference type="PROSITE" id="PS51898">
    <property type="entry name" value="TYR_RECOMBINASE"/>
    <property type="match status" value="1"/>
</dbReference>
<dbReference type="InterPro" id="IPR011010">
    <property type="entry name" value="DNA_brk_join_enz"/>
</dbReference>
<dbReference type="PANTHER" id="PTHR30349:SF64">
    <property type="entry name" value="PROPHAGE INTEGRASE INTD-RELATED"/>
    <property type="match status" value="1"/>
</dbReference>
<dbReference type="SUPFAM" id="SSF56349">
    <property type="entry name" value="DNA breaking-rejoining enzymes"/>
    <property type="match status" value="1"/>
</dbReference>
<protein>
    <submittedName>
        <fullName evidence="7">Tyrosine-type recombinase/integrase</fullName>
    </submittedName>
</protein>
<evidence type="ECO:0000256" key="1">
    <source>
        <dbReference type="ARBA" id="ARBA00008857"/>
    </source>
</evidence>
<evidence type="ECO:0000313" key="8">
    <source>
        <dbReference type="Proteomes" id="UP001597479"/>
    </source>
</evidence>
<proteinExistence type="inferred from homology"/>
<evidence type="ECO:0000256" key="4">
    <source>
        <dbReference type="PROSITE-ProRule" id="PRU01248"/>
    </source>
</evidence>
<dbReference type="PANTHER" id="PTHR30349">
    <property type="entry name" value="PHAGE INTEGRASE-RELATED"/>
    <property type="match status" value="1"/>
</dbReference>
<comment type="caution">
    <text evidence="7">The sequence shown here is derived from an EMBL/GenBank/DDBJ whole genome shotgun (WGS) entry which is preliminary data.</text>
</comment>
<keyword evidence="2 4" id="KW-0238">DNA-binding</keyword>
<dbReference type="RefSeq" id="WP_377180254.1">
    <property type="nucleotide sequence ID" value="NZ_JBHUOG010000001.1"/>
</dbReference>
<keyword evidence="8" id="KW-1185">Reference proteome</keyword>
<dbReference type="Gene3D" id="1.10.443.10">
    <property type="entry name" value="Intergrase catalytic core"/>
    <property type="match status" value="1"/>
</dbReference>
<dbReference type="Proteomes" id="UP001597479">
    <property type="component" value="Unassembled WGS sequence"/>
</dbReference>
<dbReference type="PROSITE" id="PS51900">
    <property type="entry name" value="CB"/>
    <property type="match status" value="1"/>
</dbReference>
<evidence type="ECO:0000259" key="5">
    <source>
        <dbReference type="PROSITE" id="PS51898"/>
    </source>
</evidence>
<dbReference type="InterPro" id="IPR050090">
    <property type="entry name" value="Tyrosine_recombinase_XerCD"/>
</dbReference>
<dbReference type="EMBL" id="JBHUOG010000001">
    <property type="protein sequence ID" value="MFD2792538.1"/>
    <property type="molecule type" value="Genomic_DNA"/>
</dbReference>
<dbReference type="Pfam" id="PF00589">
    <property type="entry name" value="Phage_integrase"/>
    <property type="match status" value="1"/>
</dbReference>
<accession>A0ABW5VLF9</accession>
<dbReference type="InterPro" id="IPR053876">
    <property type="entry name" value="Phage_int_M"/>
</dbReference>
<feature type="domain" description="Tyr recombinase" evidence="5">
    <location>
        <begin position="186"/>
        <end position="386"/>
    </location>
</feature>
<gene>
    <name evidence="7" type="ORF">ACFS27_03155</name>
</gene>